<evidence type="ECO:0000259" key="2">
    <source>
        <dbReference type="SMART" id="SM00822"/>
    </source>
</evidence>
<dbReference type="InterPro" id="IPR057326">
    <property type="entry name" value="KR_dom"/>
</dbReference>
<dbReference type="FunFam" id="3.40.50.720:FF:000084">
    <property type="entry name" value="Short-chain dehydrogenase reductase"/>
    <property type="match status" value="1"/>
</dbReference>
<dbReference type="InterPro" id="IPR036291">
    <property type="entry name" value="NAD(P)-bd_dom_sf"/>
</dbReference>
<evidence type="ECO:0000313" key="4">
    <source>
        <dbReference type="Proteomes" id="UP000586305"/>
    </source>
</evidence>
<dbReference type="Proteomes" id="UP000586305">
    <property type="component" value="Unassembled WGS sequence"/>
</dbReference>
<organism evidence="3 4">
    <name type="scientific">Pseudoalteromonas caenipelagi</name>
    <dbReference type="NCBI Taxonomy" id="2726988"/>
    <lineage>
        <taxon>Bacteria</taxon>
        <taxon>Pseudomonadati</taxon>
        <taxon>Pseudomonadota</taxon>
        <taxon>Gammaproteobacteria</taxon>
        <taxon>Alteromonadales</taxon>
        <taxon>Pseudoalteromonadaceae</taxon>
        <taxon>Pseudoalteromonas</taxon>
    </lineage>
</organism>
<protein>
    <submittedName>
        <fullName evidence="3">SDR family oxidoreductase</fullName>
    </submittedName>
</protein>
<dbReference type="CDD" id="cd05233">
    <property type="entry name" value="SDR_c"/>
    <property type="match status" value="1"/>
</dbReference>
<evidence type="ECO:0000313" key="3">
    <source>
        <dbReference type="EMBL" id="NOU51301.1"/>
    </source>
</evidence>
<dbReference type="PANTHER" id="PTHR43975:SF2">
    <property type="entry name" value="EG:BACR7A4.14 PROTEIN-RELATED"/>
    <property type="match status" value="1"/>
</dbReference>
<dbReference type="PANTHER" id="PTHR43975">
    <property type="entry name" value="ZGC:101858"/>
    <property type="match status" value="1"/>
</dbReference>
<sequence>MSTNTVLLTGATAGIGLAAAKHLLQLGWSVIFTGRNSDRIAATMSQLSPFVSQEKTLKGVLCDNSNYDQIQTLAASLEYDKVKLDAVILNAGVFYPKLFEHEQLAHFEKTMSVNFTGPALMLQALLPHLNNPASVVYVSSIVVEKAFANAAIYSASKAAFEALANTLNIEWAERDIRINYLRPGVTLTEIQAKAGMQPAQIDEFAKSLATTPAGRILEPDDMVSALAFLISSGSKMMRGAHIRVDGGSCL</sequence>
<evidence type="ECO:0000256" key="1">
    <source>
        <dbReference type="ARBA" id="ARBA00006484"/>
    </source>
</evidence>
<dbReference type="Gene3D" id="3.40.50.720">
    <property type="entry name" value="NAD(P)-binding Rossmann-like Domain"/>
    <property type="match status" value="1"/>
</dbReference>
<dbReference type="PRINTS" id="PR00081">
    <property type="entry name" value="GDHRDH"/>
</dbReference>
<comment type="similarity">
    <text evidence="1">Belongs to the short-chain dehydrogenases/reductases (SDR) family.</text>
</comment>
<gene>
    <name evidence="3" type="ORF">HG263_12260</name>
</gene>
<dbReference type="RefSeq" id="WP_171626361.1">
    <property type="nucleotide sequence ID" value="NZ_JABBPG010000004.1"/>
</dbReference>
<dbReference type="SUPFAM" id="SSF51735">
    <property type="entry name" value="NAD(P)-binding Rossmann-fold domains"/>
    <property type="match status" value="1"/>
</dbReference>
<proteinExistence type="inferred from homology"/>
<name>A0A849VHU4_9GAMM</name>
<accession>A0A849VHU4</accession>
<dbReference type="Pfam" id="PF13561">
    <property type="entry name" value="adh_short_C2"/>
    <property type="match status" value="1"/>
</dbReference>
<dbReference type="InterPro" id="IPR002347">
    <property type="entry name" value="SDR_fam"/>
</dbReference>
<dbReference type="SMART" id="SM00822">
    <property type="entry name" value="PKS_KR"/>
    <property type="match status" value="1"/>
</dbReference>
<dbReference type="EMBL" id="JABBPG010000004">
    <property type="protein sequence ID" value="NOU51301.1"/>
    <property type="molecule type" value="Genomic_DNA"/>
</dbReference>
<feature type="domain" description="Ketoreductase" evidence="2">
    <location>
        <begin position="4"/>
        <end position="175"/>
    </location>
</feature>
<reference evidence="3 4" key="1">
    <citation type="submission" date="2020-04" db="EMBL/GenBank/DDBJ databases">
        <title>Pseudoalteromonas caenipelagi sp. nov., isolated from a tidal flat.</title>
        <authorList>
            <person name="Park S."/>
            <person name="Yoon J.-H."/>
        </authorList>
    </citation>
    <scope>NUCLEOTIDE SEQUENCE [LARGE SCALE GENOMIC DNA]</scope>
    <source>
        <strain evidence="3 4">JBTF-M23</strain>
    </source>
</reference>
<keyword evidence="4" id="KW-1185">Reference proteome</keyword>
<dbReference type="AlphaFoldDB" id="A0A849VHU4"/>
<comment type="caution">
    <text evidence="3">The sequence shown here is derived from an EMBL/GenBank/DDBJ whole genome shotgun (WGS) entry which is preliminary data.</text>
</comment>